<dbReference type="InterPro" id="IPR032563">
    <property type="entry name" value="DAMP1_SANT-like"/>
</dbReference>
<protein>
    <recommendedName>
        <fullName evidence="8">Myb-like domain-containing protein</fullName>
    </recommendedName>
</protein>
<evidence type="ECO:0000256" key="1">
    <source>
        <dbReference type="ARBA" id="ARBA00004123"/>
    </source>
</evidence>
<dbReference type="GO" id="GO:0006338">
    <property type="term" value="P:chromatin remodeling"/>
    <property type="evidence" value="ECO:0007669"/>
    <property type="project" value="InterPro"/>
</dbReference>
<keyword evidence="5" id="KW-0539">Nucleus</keyword>
<evidence type="ECO:0000256" key="7">
    <source>
        <dbReference type="SAM" id="MobiDB-lite"/>
    </source>
</evidence>
<dbReference type="Proteomes" id="UP001177023">
    <property type="component" value="Unassembled WGS sequence"/>
</dbReference>
<feature type="non-terminal residue" evidence="9">
    <location>
        <position position="493"/>
    </location>
</feature>
<dbReference type="AlphaFoldDB" id="A0AA36G4C8"/>
<organism evidence="9 10">
    <name type="scientific">Mesorhabditis spiculigera</name>
    <dbReference type="NCBI Taxonomy" id="96644"/>
    <lineage>
        <taxon>Eukaryota</taxon>
        <taxon>Metazoa</taxon>
        <taxon>Ecdysozoa</taxon>
        <taxon>Nematoda</taxon>
        <taxon>Chromadorea</taxon>
        <taxon>Rhabditida</taxon>
        <taxon>Rhabditina</taxon>
        <taxon>Rhabditomorpha</taxon>
        <taxon>Rhabditoidea</taxon>
        <taxon>Rhabditidae</taxon>
        <taxon>Mesorhabditinae</taxon>
        <taxon>Mesorhabditis</taxon>
    </lineage>
</organism>
<dbReference type="Pfam" id="PF16282">
    <property type="entry name" value="SANT_DAMP1_like"/>
    <property type="match status" value="1"/>
</dbReference>
<name>A0AA36G4C8_9BILA</name>
<dbReference type="GO" id="GO:0000812">
    <property type="term" value="C:Swr1 complex"/>
    <property type="evidence" value="ECO:0007669"/>
    <property type="project" value="TreeGrafter"/>
</dbReference>
<evidence type="ECO:0000256" key="3">
    <source>
        <dbReference type="ARBA" id="ARBA00023015"/>
    </source>
</evidence>
<dbReference type="PANTHER" id="PTHR12855">
    <property type="entry name" value="DNA METHYLTRANSFERASE 1-ASSOCIATED PROTEIN 1 FAMILY MEMBER"/>
    <property type="match status" value="1"/>
</dbReference>
<feature type="domain" description="Myb-like" evidence="8">
    <location>
        <begin position="148"/>
        <end position="204"/>
    </location>
</feature>
<dbReference type="InterPro" id="IPR008468">
    <property type="entry name" value="DMAP1"/>
</dbReference>
<evidence type="ECO:0000256" key="6">
    <source>
        <dbReference type="SAM" id="Coils"/>
    </source>
</evidence>
<feature type="region of interest" description="Disordered" evidence="7">
    <location>
        <begin position="458"/>
        <end position="493"/>
    </location>
</feature>
<evidence type="ECO:0000256" key="2">
    <source>
        <dbReference type="ARBA" id="ARBA00022853"/>
    </source>
</evidence>
<sequence>MDGYELEDAAAYSGVGKVSVVTYDAGDSSDEEAPEDGKFRKVEVVPKAKKGQRELMSILTSTGKELVDLDMALPSLTRQGVYTTKLQPSIRRPRKWFWAPFKNEARNDGLELCHWLRQDRKRLKIPYLFAKFSNQDPGIPTFTDEEYEEHLENEDWTKEETMYLLEVCGRFDLRWPIVFDRYDQTVFGEERTMEDLKERFYSILSEVEQLRSPTAPRHDFDADNERKRKDQLERLWSRTSEEWIEEQQLKIDMERLEQKRRQRERRALELQRLITTSYEMAAPASPSANSAALMKKNQSRGRAGALMMPTPNVNLDLASTQLRFSEFRGSGVHLRSQEMKLPTNLGQKKLKNIETVLEKLKLDMNPLGSEKIVAVYNEFRSQIMLLQELKATLQTTEYDLETVAARLQQQGTMLEIDPKLRVSTLPEGGLSNTFLECPGAPLSRRRITSYLELLTKADGSHTRKRKITGPTHPPAAASPTPPEIKRTRKSSLL</sequence>
<dbReference type="InterPro" id="IPR027109">
    <property type="entry name" value="Swc4/Dmap1"/>
</dbReference>
<feature type="compositionally biased region" description="Low complexity" evidence="7">
    <location>
        <begin position="468"/>
        <end position="478"/>
    </location>
</feature>
<dbReference type="PANTHER" id="PTHR12855:SF10">
    <property type="entry name" value="DNA METHYLTRANSFERASE 1-ASSOCIATED PROTEIN 1"/>
    <property type="match status" value="1"/>
</dbReference>
<comment type="caution">
    <text evidence="9">The sequence shown here is derived from an EMBL/GenBank/DDBJ whole genome shotgun (WGS) entry which is preliminary data.</text>
</comment>
<evidence type="ECO:0000313" key="9">
    <source>
        <dbReference type="EMBL" id="CAJ0575399.1"/>
    </source>
</evidence>
<proteinExistence type="predicted"/>
<dbReference type="PROSITE" id="PS50090">
    <property type="entry name" value="MYB_LIKE"/>
    <property type="match status" value="1"/>
</dbReference>
<dbReference type="Gene3D" id="1.10.10.60">
    <property type="entry name" value="Homeodomain-like"/>
    <property type="match status" value="1"/>
</dbReference>
<dbReference type="EMBL" id="CATQJA010002637">
    <property type="protein sequence ID" value="CAJ0575399.1"/>
    <property type="molecule type" value="Genomic_DNA"/>
</dbReference>
<evidence type="ECO:0000256" key="4">
    <source>
        <dbReference type="ARBA" id="ARBA00023163"/>
    </source>
</evidence>
<dbReference type="GO" id="GO:0035267">
    <property type="term" value="C:NuA4 histone acetyltransferase complex"/>
    <property type="evidence" value="ECO:0007669"/>
    <property type="project" value="InterPro"/>
</dbReference>
<gene>
    <name evidence="9" type="ORF">MSPICULIGERA_LOCUS13710</name>
</gene>
<dbReference type="GO" id="GO:0003714">
    <property type="term" value="F:transcription corepressor activity"/>
    <property type="evidence" value="ECO:0007669"/>
    <property type="project" value="TreeGrafter"/>
</dbReference>
<dbReference type="GO" id="GO:0006281">
    <property type="term" value="P:DNA repair"/>
    <property type="evidence" value="ECO:0007669"/>
    <property type="project" value="InterPro"/>
</dbReference>
<keyword evidence="3" id="KW-0805">Transcription regulation</keyword>
<accession>A0AA36G4C8</accession>
<evidence type="ECO:0000313" key="10">
    <source>
        <dbReference type="Proteomes" id="UP001177023"/>
    </source>
</evidence>
<dbReference type="Pfam" id="PF05499">
    <property type="entry name" value="DMAP1"/>
    <property type="match status" value="1"/>
</dbReference>
<keyword evidence="6" id="KW-0175">Coiled coil</keyword>
<dbReference type="GO" id="GO:0000122">
    <property type="term" value="P:negative regulation of transcription by RNA polymerase II"/>
    <property type="evidence" value="ECO:0007669"/>
    <property type="project" value="TreeGrafter"/>
</dbReference>
<keyword evidence="2" id="KW-0156">Chromatin regulator</keyword>
<keyword evidence="4" id="KW-0804">Transcription</keyword>
<comment type="subcellular location">
    <subcellularLocation>
        <location evidence="1">Nucleus</location>
    </subcellularLocation>
</comment>
<reference evidence="9" key="1">
    <citation type="submission" date="2023-06" db="EMBL/GenBank/DDBJ databases">
        <authorList>
            <person name="Delattre M."/>
        </authorList>
    </citation>
    <scope>NUCLEOTIDE SEQUENCE</scope>
    <source>
        <strain evidence="9">AF72</strain>
    </source>
</reference>
<feature type="coiled-coil region" evidence="6">
    <location>
        <begin position="246"/>
        <end position="273"/>
    </location>
</feature>
<keyword evidence="10" id="KW-1185">Reference proteome</keyword>
<dbReference type="InterPro" id="IPR001005">
    <property type="entry name" value="SANT/Myb"/>
</dbReference>
<dbReference type="SMART" id="SM00717">
    <property type="entry name" value="SANT"/>
    <property type="match status" value="1"/>
</dbReference>
<evidence type="ECO:0000256" key="5">
    <source>
        <dbReference type="ARBA" id="ARBA00023242"/>
    </source>
</evidence>
<evidence type="ECO:0000259" key="8">
    <source>
        <dbReference type="PROSITE" id="PS50090"/>
    </source>
</evidence>